<sequence length="253" mass="27928">MRNVPIAELEDLDRPVLAIGTDYPPGHLLPMHRHRRAQLLYGATGVMRVETADGDWTVPAHRAVLVPAGTDHQVLMNGVTTRSLYLEPRAVPWFPDRCRVVEVSPLLRELLLAAVDVEPEYDPAGRDGALVELVLHEIRSLAPLPFDLPLPRHPGLRRLCERFLAAPDVHDPSSRWAAELHVGERTFSRLFPAQTGSTFHAWRQRACALHAVRSLASGRTVTSVAAELGYGNPAAFTTMVKRETGSAPSAFRP</sequence>
<dbReference type="InterPro" id="IPR013096">
    <property type="entry name" value="Cupin_2"/>
</dbReference>
<dbReference type="PANTHER" id="PTHR11019:SF159">
    <property type="entry name" value="TRANSCRIPTIONAL REGULATOR-RELATED"/>
    <property type="match status" value="1"/>
</dbReference>
<evidence type="ECO:0000313" key="4">
    <source>
        <dbReference type="EMBL" id="GAA3359821.1"/>
    </source>
</evidence>
<evidence type="ECO:0000256" key="1">
    <source>
        <dbReference type="ARBA" id="ARBA00023015"/>
    </source>
</evidence>
<comment type="caution">
    <text evidence="4">The sequence shown here is derived from an EMBL/GenBank/DDBJ whole genome shotgun (WGS) entry which is preliminary data.</text>
</comment>
<keyword evidence="2" id="KW-0804">Transcription</keyword>
<dbReference type="SUPFAM" id="SSF51182">
    <property type="entry name" value="RmlC-like cupins"/>
    <property type="match status" value="1"/>
</dbReference>
<proteinExistence type="predicted"/>
<dbReference type="Gene3D" id="1.10.10.60">
    <property type="entry name" value="Homeodomain-like"/>
    <property type="match status" value="1"/>
</dbReference>
<accession>A0ABN2L1J2</accession>
<dbReference type="InterPro" id="IPR018060">
    <property type="entry name" value="HTH_AraC"/>
</dbReference>
<dbReference type="PANTHER" id="PTHR11019">
    <property type="entry name" value="HTH-TYPE TRANSCRIPTIONAL REGULATOR NIMR"/>
    <property type="match status" value="1"/>
</dbReference>
<dbReference type="Gene3D" id="2.60.120.10">
    <property type="entry name" value="Jelly Rolls"/>
    <property type="match status" value="1"/>
</dbReference>
<dbReference type="SUPFAM" id="SSF46689">
    <property type="entry name" value="Homeodomain-like"/>
    <property type="match status" value="1"/>
</dbReference>
<dbReference type="InterPro" id="IPR014710">
    <property type="entry name" value="RmlC-like_jellyroll"/>
</dbReference>
<evidence type="ECO:0000259" key="3">
    <source>
        <dbReference type="PROSITE" id="PS01124"/>
    </source>
</evidence>
<dbReference type="CDD" id="cd06124">
    <property type="entry name" value="cupin_NimR-like_N"/>
    <property type="match status" value="1"/>
</dbReference>
<evidence type="ECO:0000256" key="2">
    <source>
        <dbReference type="ARBA" id="ARBA00023163"/>
    </source>
</evidence>
<dbReference type="InterPro" id="IPR011051">
    <property type="entry name" value="RmlC_Cupin_sf"/>
</dbReference>
<dbReference type="SMART" id="SM00342">
    <property type="entry name" value="HTH_ARAC"/>
    <property type="match status" value="1"/>
</dbReference>
<keyword evidence="1" id="KW-0805">Transcription regulation</keyword>
<organism evidence="4 5">
    <name type="scientific">Saccharopolyspora gregorii</name>
    <dbReference type="NCBI Taxonomy" id="33914"/>
    <lineage>
        <taxon>Bacteria</taxon>
        <taxon>Bacillati</taxon>
        <taxon>Actinomycetota</taxon>
        <taxon>Actinomycetes</taxon>
        <taxon>Pseudonocardiales</taxon>
        <taxon>Pseudonocardiaceae</taxon>
        <taxon>Saccharopolyspora</taxon>
    </lineage>
</organism>
<dbReference type="PROSITE" id="PS01124">
    <property type="entry name" value="HTH_ARAC_FAMILY_2"/>
    <property type="match status" value="1"/>
</dbReference>
<dbReference type="EMBL" id="BAAAYK010000038">
    <property type="protein sequence ID" value="GAA3359821.1"/>
    <property type="molecule type" value="Genomic_DNA"/>
</dbReference>
<dbReference type="RefSeq" id="WP_224961368.1">
    <property type="nucleotide sequence ID" value="NZ_BAAAYK010000038.1"/>
</dbReference>
<protein>
    <submittedName>
        <fullName evidence="4">Helix-turn-helix transcriptional regulator</fullName>
    </submittedName>
</protein>
<gene>
    <name evidence="4" type="ORF">GCM10020366_37360</name>
</gene>
<evidence type="ECO:0000313" key="5">
    <source>
        <dbReference type="Proteomes" id="UP001500483"/>
    </source>
</evidence>
<dbReference type="InterPro" id="IPR009057">
    <property type="entry name" value="Homeodomain-like_sf"/>
</dbReference>
<keyword evidence="5" id="KW-1185">Reference proteome</keyword>
<feature type="domain" description="HTH araC/xylS-type" evidence="3">
    <location>
        <begin position="177"/>
        <end position="253"/>
    </location>
</feature>
<dbReference type="Pfam" id="PF12833">
    <property type="entry name" value="HTH_18"/>
    <property type="match status" value="1"/>
</dbReference>
<dbReference type="Pfam" id="PF07883">
    <property type="entry name" value="Cupin_2"/>
    <property type="match status" value="1"/>
</dbReference>
<reference evidence="4 5" key="1">
    <citation type="journal article" date="2019" name="Int. J. Syst. Evol. Microbiol.">
        <title>The Global Catalogue of Microorganisms (GCM) 10K type strain sequencing project: providing services to taxonomists for standard genome sequencing and annotation.</title>
        <authorList>
            <consortium name="The Broad Institute Genomics Platform"/>
            <consortium name="The Broad Institute Genome Sequencing Center for Infectious Disease"/>
            <person name="Wu L."/>
            <person name="Ma J."/>
        </authorList>
    </citation>
    <scope>NUCLEOTIDE SEQUENCE [LARGE SCALE GENOMIC DNA]</scope>
    <source>
        <strain evidence="4 5">JCM 9687</strain>
    </source>
</reference>
<dbReference type="Proteomes" id="UP001500483">
    <property type="component" value="Unassembled WGS sequence"/>
</dbReference>
<name>A0ABN2L1J2_9PSEU</name>